<dbReference type="AlphaFoldDB" id="A0A4U6D8W4"/>
<dbReference type="InterPro" id="IPR051200">
    <property type="entry name" value="Host-pathogen_enzymatic-act"/>
</dbReference>
<evidence type="ECO:0000313" key="2">
    <source>
        <dbReference type="Proteomes" id="UP000304900"/>
    </source>
</evidence>
<comment type="caution">
    <text evidence="1">The sequence shown here is derived from an EMBL/GenBank/DDBJ whole genome shotgun (WGS) entry which is preliminary data.</text>
</comment>
<gene>
    <name evidence="1" type="ORF">FDK13_01650</name>
</gene>
<dbReference type="PANTHER" id="PTHR47197">
    <property type="entry name" value="PROTEIN NIRF"/>
    <property type="match status" value="1"/>
</dbReference>
<evidence type="ECO:0008006" key="3">
    <source>
        <dbReference type="Google" id="ProtNLM"/>
    </source>
</evidence>
<keyword evidence="2" id="KW-1185">Reference proteome</keyword>
<dbReference type="InterPro" id="IPR031815">
    <property type="entry name" value="DUF5074"/>
</dbReference>
<reference evidence="1 2" key="1">
    <citation type="submission" date="2019-05" db="EMBL/GenBank/DDBJ databases">
        <title>Dyadobacter AR-3-8 sp. nov., isolated from arctic soil.</title>
        <authorList>
            <person name="Chaudhary D.K."/>
        </authorList>
    </citation>
    <scope>NUCLEOTIDE SEQUENCE [LARGE SCALE GENOMIC DNA]</scope>
    <source>
        <strain evidence="1 2">AR-3-8</strain>
    </source>
</reference>
<proteinExistence type="predicted"/>
<dbReference type="PANTHER" id="PTHR47197:SF3">
    <property type="entry name" value="DIHYDRO-HEME D1 DEHYDROGENASE"/>
    <property type="match status" value="1"/>
</dbReference>
<protein>
    <recommendedName>
        <fullName evidence="3">DUF5074 domain-containing protein</fullName>
    </recommendedName>
</protein>
<dbReference type="InterPro" id="IPR011045">
    <property type="entry name" value="N2O_reductase_N"/>
</dbReference>
<organism evidence="1 2">
    <name type="scientific">Dyadobacter frigoris</name>
    <dbReference type="NCBI Taxonomy" id="2576211"/>
    <lineage>
        <taxon>Bacteria</taxon>
        <taxon>Pseudomonadati</taxon>
        <taxon>Bacteroidota</taxon>
        <taxon>Cytophagia</taxon>
        <taxon>Cytophagales</taxon>
        <taxon>Spirosomataceae</taxon>
        <taxon>Dyadobacter</taxon>
    </lineage>
</organism>
<dbReference type="Pfam" id="PF16819">
    <property type="entry name" value="DUF5074"/>
    <property type="match status" value="1"/>
</dbReference>
<name>A0A4U6D8W4_9BACT</name>
<dbReference type="SUPFAM" id="SSF50974">
    <property type="entry name" value="Nitrous oxide reductase, N-terminal domain"/>
    <property type="match status" value="1"/>
</dbReference>
<evidence type="ECO:0000313" key="1">
    <source>
        <dbReference type="EMBL" id="TKT93942.1"/>
    </source>
</evidence>
<dbReference type="Proteomes" id="UP000304900">
    <property type="component" value="Unassembled WGS sequence"/>
</dbReference>
<dbReference type="EMBL" id="SZVO01000001">
    <property type="protein sequence ID" value="TKT93942.1"/>
    <property type="molecule type" value="Genomic_DNA"/>
</dbReference>
<dbReference type="InterPro" id="IPR015943">
    <property type="entry name" value="WD40/YVTN_repeat-like_dom_sf"/>
</dbReference>
<dbReference type="OrthoDB" id="9773938at2"/>
<dbReference type="RefSeq" id="WP_137338232.1">
    <property type="nucleotide sequence ID" value="NZ_BSQH01000001.1"/>
</dbReference>
<dbReference type="Gene3D" id="2.130.10.10">
    <property type="entry name" value="YVTN repeat-like/Quinoprotein amine dehydrogenase"/>
    <property type="match status" value="1"/>
</dbReference>
<accession>A0A4U6D8W4</accession>
<sequence>MKKQLFRILTITSISAALWSCNQSDPVPKGTYVQGVFVINEGNFSQNNGAVSFFARENNTADADVFSLVNTGQKLAGGVQGYDIAGDHGLILVDNSAPGQDKIQIVNANTFTSEATISTDIENPRDVVAVTNEKAYVACWNTLNSDYSYPVGYVAVIDLATNKVTKKISTDKGPEKMIFSKDKVFVGGYVYGGGTKLTVISTSSDAILSSITFKSAPNPIGVDANGKLWVQAGIELFRLNTETFAIETTLKIGTDASKTPGNFAMAPDLSTIYFVLSYSDANYVNHGATYKFLITDTQVNVTTPFVNRIFTGLAVDPTQGLVYAAVTPSYSQSGYAVRYRGDGSLVDSVKVGVAPTGFYFKQL</sequence>